<accession>A0A0C9V3H5</accession>
<proteinExistence type="predicted"/>
<dbReference type="HOGENOM" id="CLU_2442279_0_0_1"/>
<evidence type="ECO:0008006" key="3">
    <source>
        <dbReference type="Google" id="ProtNLM"/>
    </source>
</evidence>
<protein>
    <recommendedName>
        <fullName evidence="3">Non-specific serine/threonine protein kinase</fullName>
    </recommendedName>
</protein>
<dbReference type="InterPro" id="IPR011009">
    <property type="entry name" value="Kinase-like_dom_sf"/>
</dbReference>
<evidence type="ECO:0000313" key="2">
    <source>
        <dbReference type="Proteomes" id="UP000054279"/>
    </source>
</evidence>
<sequence>MLSFINNNRWPVISPSEPLYTELLEALDFLKFLLVYFPEDRMYWCEIEDHPWLSDQWQEIESGQSKPPLAYNPEVEEEWIPTEEWRHLSR</sequence>
<name>A0A0C9V3H5_SPHS4</name>
<gene>
    <name evidence="1" type="ORF">M422DRAFT_266238</name>
</gene>
<dbReference type="AlphaFoldDB" id="A0A0C9V3H5"/>
<dbReference type="EMBL" id="KN837233">
    <property type="protein sequence ID" value="KIJ32006.1"/>
    <property type="molecule type" value="Genomic_DNA"/>
</dbReference>
<dbReference type="SUPFAM" id="SSF56112">
    <property type="entry name" value="Protein kinase-like (PK-like)"/>
    <property type="match status" value="1"/>
</dbReference>
<reference evidence="1 2" key="1">
    <citation type="submission" date="2014-06" db="EMBL/GenBank/DDBJ databases">
        <title>Evolutionary Origins and Diversification of the Mycorrhizal Mutualists.</title>
        <authorList>
            <consortium name="DOE Joint Genome Institute"/>
            <consortium name="Mycorrhizal Genomics Consortium"/>
            <person name="Kohler A."/>
            <person name="Kuo A."/>
            <person name="Nagy L.G."/>
            <person name="Floudas D."/>
            <person name="Copeland A."/>
            <person name="Barry K.W."/>
            <person name="Cichocki N."/>
            <person name="Veneault-Fourrey C."/>
            <person name="LaButti K."/>
            <person name="Lindquist E.A."/>
            <person name="Lipzen A."/>
            <person name="Lundell T."/>
            <person name="Morin E."/>
            <person name="Murat C."/>
            <person name="Riley R."/>
            <person name="Ohm R."/>
            <person name="Sun H."/>
            <person name="Tunlid A."/>
            <person name="Henrissat B."/>
            <person name="Grigoriev I.V."/>
            <person name="Hibbett D.S."/>
            <person name="Martin F."/>
        </authorList>
    </citation>
    <scope>NUCLEOTIDE SEQUENCE [LARGE SCALE GENOMIC DNA]</scope>
    <source>
        <strain evidence="1 2">SS14</strain>
    </source>
</reference>
<keyword evidence="2" id="KW-1185">Reference proteome</keyword>
<evidence type="ECO:0000313" key="1">
    <source>
        <dbReference type="EMBL" id="KIJ32006.1"/>
    </source>
</evidence>
<dbReference type="Proteomes" id="UP000054279">
    <property type="component" value="Unassembled WGS sequence"/>
</dbReference>
<organism evidence="1 2">
    <name type="scientific">Sphaerobolus stellatus (strain SS14)</name>
    <dbReference type="NCBI Taxonomy" id="990650"/>
    <lineage>
        <taxon>Eukaryota</taxon>
        <taxon>Fungi</taxon>
        <taxon>Dikarya</taxon>
        <taxon>Basidiomycota</taxon>
        <taxon>Agaricomycotina</taxon>
        <taxon>Agaricomycetes</taxon>
        <taxon>Phallomycetidae</taxon>
        <taxon>Geastrales</taxon>
        <taxon>Sphaerobolaceae</taxon>
        <taxon>Sphaerobolus</taxon>
    </lineage>
</organism>